<dbReference type="EMBL" id="BTRK01000001">
    <property type="protein sequence ID" value="GMR30762.1"/>
    <property type="molecule type" value="Genomic_DNA"/>
</dbReference>
<dbReference type="PANTHER" id="PTHR33447:SF2">
    <property type="entry name" value="GLUTATHIONE GAMMA-GLUTAMYLCYSTEINYLTRANSFERASE"/>
    <property type="match status" value="1"/>
</dbReference>
<keyword evidence="7" id="KW-1185">Reference proteome</keyword>
<evidence type="ECO:0000256" key="4">
    <source>
        <dbReference type="ARBA" id="ARBA00022723"/>
    </source>
</evidence>
<proteinExistence type="predicted"/>
<dbReference type="InterPro" id="IPR038765">
    <property type="entry name" value="Papain-like_cys_pep_sf"/>
</dbReference>
<evidence type="ECO:0000313" key="6">
    <source>
        <dbReference type="EMBL" id="GMR30762.1"/>
    </source>
</evidence>
<dbReference type="GO" id="GO:0010273">
    <property type="term" value="P:detoxification of copper ion"/>
    <property type="evidence" value="ECO:0007669"/>
    <property type="project" value="TreeGrafter"/>
</dbReference>
<keyword evidence="4" id="KW-0479">Metal-binding</keyword>
<dbReference type="PANTHER" id="PTHR33447">
    <property type="entry name" value="GLUTATHIONE GAMMA-GLUTAMYLCYSTEINYLTRANSFERASE"/>
    <property type="match status" value="1"/>
</dbReference>
<evidence type="ECO:0000256" key="3">
    <source>
        <dbReference type="ARBA" id="ARBA00022679"/>
    </source>
</evidence>
<dbReference type="GO" id="GO:0046938">
    <property type="term" value="P:phytochelatin biosynthetic process"/>
    <property type="evidence" value="ECO:0007669"/>
    <property type="project" value="InterPro"/>
</dbReference>
<gene>
    <name evidence="6" type="ORF">PMAYCL1PPCAC_00957</name>
</gene>
<keyword evidence="3" id="KW-0808">Transferase</keyword>
<dbReference type="Proteomes" id="UP001328107">
    <property type="component" value="Unassembled WGS sequence"/>
</dbReference>
<dbReference type="SUPFAM" id="SSF54001">
    <property type="entry name" value="Cysteine proteinases"/>
    <property type="match status" value="1"/>
</dbReference>
<dbReference type="GO" id="GO:0046872">
    <property type="term" value="F:metal ion binding"/>
    <property type="evidence" value="ECO:0007669"/>
    <property type="project" value="UniProtKB-KW"/>
</dbReference>
<keyword evidence="2" id="KW-0104">Cadmium</keyword>
<accession>A0AAN4Z3L3</accession>
<dbReference type="EC" id="2.3.2.15" evidence="1"/>
<evidence type="ECO:0000256" key="2">
    <source>
        <dbReference type="ARBA" id="ARBA00022539"/>
    </source>
</evidence>
<feature type="domain" description="Peptidase C83" evidence="5">
    <location>
        <begin position="1"/>
        <end position="137"/>
    </location>
</feature>
<dbReference type="Gene3D" id="3.90.70.30">
    <property type="entry name" value="Phytochelatin synthase, N-terminal domain"/>
    <property type="match status" value="1"/>
</dbReference>
<organism evidence="6 7">
    <name type="scientific">Pristionchus mayeri</name>
    <dbReference type="NCBI Taxonomy" id="1317129"/>
    <lineage>
        <taxon>Eukaryota</taxon>
        <taxon>Metazoa</taxon>
        <taxon>Ecdysozoa</taxon>
        <taxon>Nematoda</taxon>
        <taxon>Chromadorea</taxon>
        <taxon>Rhabditida</taxon>
        <taxon>Rhabditina</taxon>
        <taxon>Diplogasteromorpha</taxon>
        <taxon>Diplogasteroidea</taxon>
        <taxon>Neodiplogasteridae</taxon>
        <taxon>Pristionchus</taxon>
    </lineage>
</organism>
<dbReference type="InterPro" id="IPR040409">
    <property type="entry name" value="PCS-like"/>
</dbReference>
<dbReference type="GO" id="GO:0098849">
    <property type="term" value="P:cellular detoxification of cadmium ion"/>
    <property type="evidence" value="ECO:0007669"/>
    <property type="project" value="TreeGrafter"/>
</dbReference>
<name>A0AAN4Z3L3_9BILA</name>
<evidence type="ECO:0000259" key="5">
    <source>
        <dbReference type="PROSITE" id="PS51443"/>
    </source>
</evidence>
<comment type="caution">
    <text evidence="6">The sequence shown here is derived from an EMBL/GenBank/DDBJ whole genome shotgun (WGS) entry which is preliminary data.</text>
</comment>
<dbReference type="GO" id="GO:0016756">
    <property type="term" value="F:glutathione gamma-glutamylcysteinyltransferase activity"/>
    <property type="evidence" value="ECO:0007669"/>
    <property type="project" value="UniProtKB-EC"/>
</dbReference>
<protein>
    <recommendedName>
        <fullName evidence="1">glutathione gamma-glutamylcysteinyltransferase</fullName>
        <ecNumber evidence="1">2.3.2.15</ecNumber>
    </recommendedName>
</protein>
<reference evidence="7" key="1">
    <citation type="submission" date="2022-10" db="EMBL/GenBank/DDBJ databases">
        <title>Genome assembly of Pristionchus species.</title>
        <authorList>
            <person name="Yoshida K."/>
            <person name="Sommer R.J."/>
        </authorList>
    </citation>
    <scope>NUCLEOTIDE SEQUENCE [LARGE SCALE GENOMIC DNA]</scope>
    <source>
        <strain evidence="7">RS5460</strain>
    </source>
</reference>
<dbReference type="Pfam" id="PF05023">
    <property type="entry name" value="Phytochelatin"/>
    <property type="match status" value="1"/>
</dbReference>
<evidence type="ECO:0000313" key="7">
    <source>
        <dbReference type="Proteomes" id="UP001328107"/>
    </source>
</evidence>
<feature type="non-terminal residue" evidence="6">
    <location>
        <position position="264"/>
    </location>
</feature>
<dbReference type="InterPro" id="IPR038156">
    <property type="entry name" value="PCS_N_sf"/>
</dbReference>
<evidence type="ECO:0000256" key="1">
    <source>
        <dbReference type="ARBA" id="ARBA00012468"/>
    </source>
</evidence>
<dbReference type="AlphaFoldDB" id="A0AAN4Z3L3"/>
<dbReference type="PROSITE" id="PS51443">
    <property type="entry name" value="PCS"/>
    <property type="match status" value="1"/>
</dbReference>
<dbReference type="InterPro" id="IPR007719">
    <property type="entry name" value="PCS_N"/>
</dbReference>
<sequence>MLDWCVPVEKIKKEGLTLAQVSCLASCNRLNSELHHAREDEDSISTFRQDVIRSVRGDDVVLLASYNRAVLSQTGTGHFSPVAAYHAASDKVLLLDVARFKYPPHWVDLRLFHSAMCSIDTTSEKTRGYLNLSLLPNIRPLLNFGLRNSSVNFETQFSVACNRFSQCFTDFTITCKPSASLCPRQCSDLETCTLEAVKSITSELRSTTPAKQLTCSMTSMLFAFPLEVSLFNSDRAALLTAQLDSERKKFSNLKEIDQLHEQIS</sequence>